<evidence type="ECO:0000256" key="1">
    <source>
        <dbReference type="SAM" id="SignalP"/>
    </source>
</evidence>
<protein>
    <submittedName>
        <fullName evidence="3">Cupin domain-containing protein</fullName>
    </submittedName>
</protein>
<feature type="signal peptide" evidence="1">
    <location>
        <begin position="1"/>
        <end position="24"/>
    </location>
</feature>
<evidence type="ECO:0000313" key="4">
    <source>
        <dbReference type="Proteomes" id="UP000198598"/>
    </source>
</evidence>
<dbReference type="PANTHER" id="PTHR36440:SF1">
    <property type="entry name" value="PUTATIVE (AFU_ORTHOLOGUE AFUA_8G07350)-RELATED"/>
    <property type="match status" value="1"/>
</dbReference>
<dbReference type="RefSeq" id="WP_093832391.1">
    <property type="nucleotide sequence ID" value="NZ_FOLQ01000017.1"/>
</dbReference>
<evidence type="ECO:0000313" key="3">
    <source>
        <dbReference type="EMBL" id="SFE66933.1"/>
    </source>
</evidence>
<keyword evidence="1" id="KW-0732">Signal</keyword>
<dbReference type="EMBL" id="FOLQ01000017">
    <property type="protein sequence ID" value="SFE66933.1"/>
    <property type="molecule type" value="Genomic_DNA"/>
</dbReference>
<dbReference type="SUPFAM" id="SSF51182">
    <property type="entry name" value="RmlC-like cupins"/>
    <property type="match status" value="1"/>
</dbReference>
<feature type="domain" description="Cupin type-2" evidence="2">
    <location>
        <begin position="83"/>
        <end position="143"/>
    </location>
</feature>
<sequence>MKRNSFLKACLGTGTFLISPFVLAAKTIKNYRVEKGFKVDAGKDRFDHAISLFEGDTFTTKVSTKDTDGDIYVYESRREKEGGPALHTHFNQDEMWYVLEGEFLIKVGDVVHQAKTGDSVFGPRNVPHCFAKVGPGEGRLLMTFQPAGKMEVFFQKVSEGALKTMSEAEQDKFREEHGFKRVGPPINQLKK</sequence>
<keyword evidence="4" id="KW-1185">Reference proteome</keyword>
<dbReference type="STRING" id="662367.SAMN05216167_11768"/>
<evidence type="ECO:0000259" key="2">
    <source>
        <dbReference type="Pfam" id="PF07883"/>
    </source>
</evidence>
<dbReference type="OrthoDB" id="1423961at2"/>
<dbReference type="Proteomes" id="UP000198598">
    <property type="component" value="Unassembled WGS sequence"/>
</dbReference>
<proteinExistence type="predicted"/>
<dbReference type="InterPro" id="IPR053146">
    <property type="entry name" value="QDO-like"/>
</dbReference>
<gene>
    <name evidence="3" type="ORF">SAMN05216167_11768</name>
</gene>
<dbReference type="PANTHER" id="PTHR36440">
    <property type="entry name" value="PUTATIVE (AFU_ORTHOLOGUE AFUA_8G07350)-RELATED"/>
    <property type="match status" value="1"/>
</dbReference>
<reference evidence="3 4" key="1">
    <citation type="submission" date="2016-10" db="EMBL/GenBank/DDBJ databases">
        <authorList>
            <person name="de Groot N.N."/>
        </authorList>
    </citation>
    <scope>NUCLEOTIDE SEQUENCE [LARGE SCALE GENOMIC DNA]</scope>
    <source>
        <strain evidence="3 4">DSM 26130</strain>
    </source>
</reference>
<dbReference type="Gene3D" id="2.60.120.10">
    <property type="entry name" value="Jelly Rolls"/>
    <property type="match status" value="1"/>
</dbReference>
<dbReference type="AlphaFoldDB" id="A0A1I2CGJ8"/>
<dbReference type="InterPro" id="IPR013096">
    <property type="entry name" value="Cupin_2"/>
</dbReference>
<dbReference type="InterPro" id="IPR014710">
    <property type="entry name" value="RmlC-like_jellyroll"/>
</dbReference>
<name>A0A1I2CGJ8_9BACT</name>
<dbReference type="Pfam" id="PF07883">
    <property type="entry name" value="Cupin_2"/>
    <property type="match status" value="1"/>
</dbReference>
<feature type="chain" id="PRO_5011618086" evidence="1">
    <location>
        <begin position="25"/>
        <end position="191"/>
    </location>
</feature>
<organism evidence="3 4">
    <name type="scientific">Spirosoma endophyticum</name>
    <dbReference type="NCBI Taxonomy" id="662367"/>
    <lineage>
        <taxon>Bacteria</taxon>
        <taxon>Pseudomonadati</taxon>
        <taxon>Bacteroidota</taxon>
        <taxon>Cytophagia</taxon>
        <taxon>Cytophagales</taxon>
        <taxon>Cytophagaceae</taxon>
        <taxon>Spirosoma</taxon>
    </lineage>
</organism>
<accession>A0A1I2CGJ8</accession>
<dbReference type="InterPro" id="IPR011051">
    <property type="entry name" value="RmlC_Cupin_sf"/>
</dbReference>